<evidence type="ECO:0000313" key="3">
    <source>
        <dbReference type="Proteomes" id="UP000178946"/>
    </source>
</evidence>
<dbReference type="EMBL" id="MGIR01000002">
    <property type="protein sequence ID" value="OGM91479.1"/>
    <property type="molecule type" value="Genomic_DNA"/>
</dbReference>
<name>A0A1F8DU12_9BACT</name>
<keyword evidence="1" id="KW-0472">Membrane</keyword>
<organism evidence="2 3">
    <name type="scientific">Candidatus Wolfebacteria bacterium RIFCSPLOWO2_01_FULL_45_19</name>
    <dbReference type="NCBI Taxonomy" id="1802557"/>
    <lineage>
        <taxon>Bacteria</taxon>
        <taxon>Candidatus Wolfeibacteriota</taxon>
    </lineage>
</organism>
<gene>
    <name evidence="2" type="ORF">A3A20_02840</name>
</gene>
<dbReference type="AlphaFoldDB" id="A0A1F8DU12"/>
<keyword evidence="1" id="KW-1133">Transmembrane helix</keyword>
<dbReference type="Pfam" id="PF03083">
    <property type="entry name" value="MtN3_slv"/>
    <property type="match status" value="1"/>
</dbReference>
<accession>A0A1F8DU12</accession>
<feature type="transmembrane region" description="Helical" evidence="1">
    <location>
        <begin position="12"/>
        <end position="29"/>
    </location>
</feature>
<reference evidence="2 3" key="1">
    <citation type="journal article" date="2016" name="Nat. Commun.">
        <title>Thousands of microbial genomes shed light on interconnected biogeochemical processes in an aquifer system.</title>
        <authorList>
            <person name="Anantharaman K."/>
            <person name="Brown C.T."/>
            <person name="Hug L.A."/>
            <person name="Sharon I."/>
            <person name="Castelle C.J."/>
            <person name="Probst A.J."/>
            <person name="Thomas B.C."/>
            <person name="Singh A."/>
            <person name="Wilkins M.J."/>
            <person name="Karaoz U."/>
            <person name="Brodie E.L."/>
            <person name="Williams K.H."/>
            <person name="Hubbard S.S."/>
            <person name="Banfield J.F."/>
        </authorList>
    </citation>
    <scope>NUCLEOTIDE SEQUENCE [LARGE SCALE GENOMIC DNA]</scope>
</reference>
<proteinExistence type="predicted"/>
<dbReference type="Proteomes" id="UP000178946">
    <property type="component" value="Unassembled WGS sequence"/>
</dbReference>
<dbReference type="InterPro" id="IPR004316">
    <property type="entry name" value="SWEET_rpt"/>
</dbReference>
<dbReference type="Gene3D" id="1.20.1280.290">
    <property type="match status" value="1"/>
</dbReference>
<dbReference type="GO" id="GO:0016020">
    <property type="term" value="C:membrane"/>
    <property type="evidence" value="ECO:0007669"/>
    <property type="project" value="InterPro"/>
</dbReference>
<comment type="caution">
    <text evidence="2">The sequence shown here is derived from an EMBL/GenBank/DDBJ whole genome shotgun (WGS) entry which is preliminary data.</text>
</comment>
<feature type="transmembrane region" description="Helical" evidence="1">
    <location>
        <begin position="71"/>
        <end position="91"/>
    </location>
</feature>
<dbReference type="STRING" id="1802557.A3A20_02840"/>
<evidence type="ECO:0000256" key="1">
    <source>
        <dbReference type="SAM" id="Phobius"/>
    </source>
</evidence>
<protein>
    <submittedName>
        <fullName evidence="2">Uncharacterized protein</fullName>
    </submittedName>
</protein>
<evidence type="ECO:0000313" key="2">
    <source>
        <dbReference type="EMBL" id="OGM91479.1"/>
    </source>
</evidence>
<sequence>MAGYTKAMFEIVRWSTLSSTILLAVVGYSDQIRLIFVNQSTAGLSFWMILLATWTWASYTLYGHFQKDRKIFWPNLLGTILIGIVLLGFFIF</sequence>
<keyword evidence="1" id="KW-0812">Transmembrane</keyword>
<feature type="transmembrane region" description="Helical" evidence="1">
    <location>
        <begin position="41"/>
        <end position="59"/>
    </location>
</feature>